<evidence type="ECO:0000256" key="1">
    <source>
        <dbReference type="ARBA" id="ARBA00022574"/>
    </source>
</evidence>
<dbReference type="PANTHER" id="PTHR12848">
    <property type="entry name" value="REGULATORY-ASSOCIATED PROTEIN OF MTOR"/>
    <property type="match status" value="1"/>
</dbReference>
<dbReference type="GO" id="GO:0009267">
    <property type="term" value="P:cellular response to starvation"/>
    <property type="evidence" value="ECO:0007669"/>
    <property type="project" value="TreeGrafter"/>
</dbReference>
<dbReference type="InterPro" id="IPR029347">
    <property type="entry name" value="Raptor_N"/>
</dbReference>
<evidence type="ECO:0000313" key="5">
    <source>
        <dbReference type="Proteomes" id="UP000239757"/>
    </source>
</evidence>
<evidence type="ECO:0000259" key="3">
    <source>
        <dbReference type="Pfam" id="PF14538"/>
    </source>
</evidence>
<feature type="domain" description="Raptor N-terminal CASPase-like" evidence="3">
    <location>
        <begin position="1"/>
        <end position="65"/>
    </location>
</feature>
<dbReference type="PRINTS" id="PR01547">
    <property type="entry name" value="YEAST176DUF"/>
</dbReference>
<accession>A0A2P5VZR1</accession>
<dbReference type="GO" id="GO:0071230">
    <property type="term" value="P:cellular response to amino acid stimulus"/>
    <property type="evidence" value="ECO:0007669"/>
    <property type="project" value="TreeGrafter"/>
</dbReference>
<sequence>MECWTDPFSMAPQKAVETIWKNLRDQYEMWQPKARSKVEVDPIVDEVKKHCNTCCRYANFIPVIFRLGIRYCKDILPVLIPVLEILAPGLSDLVAVLPQGYTIPGISRFRFFGDPGSVFLPGSVFYDPGSV</sequence>
<dbReference type="InterPro" id="IPR004083">
    <property type="entry name" value="Raptor"/>
</dbReference>
<organism evidence="4 5">
    <name type="scientific">Gossypium barbadense</name>
    <name type="common">Sea Island cotton</name>
    <name type="synonym">Hibiscus barbadensis</name>
    <dbReference type="NCBI Taxonomy" id="3634"/>
    <lineage>
        <taxon>Eukaryota</taxon>
        <taxon>Viridiplantae</taxon>
        <taxon>Streptophyta</taxon>
        <taxon>Embryophyta</taxon>
        <taxon>Tracheophyta</taxon>
        <taxon>Spermatophyta</taxon>
        <taxon>Magnoliopsida</taxon>
        <taxon>eudicotyledons</taxon>
        <taxon>Gunneridae</taxon>
        <taxon>Pentapetalae</taxon>
        <taxon>rosids</taxon>
        <taxon>malvids</taxon>
        <taxon>Malvales</taxon>
        <taxon>Malvaceae</taxon>
        <taxon>Malvoideae</taxon>
        <taxon>Gossypium</taxon>
    </lineage>
</organism>
<gene>
    <name evidence="4" type="ORF">GOBAR_AA36391</name>
</gene>
<dbReference type="GO" id="GO:0031931">
    <property type="term" value="C:TORC1 complex"/>
    <property type="evidence" value="ECO:0007669"/>
    <property type="project" value="InterPro"/>
</dbReference>
<evidence type="ECO:0000256" key="2">
    <source>
        <dbReference type="ARBA" id="ARBA00022737"/>
    </source>
</evidence>
<keyword evidence="2" id="KW-0677">Repeat</keyword>
<dbReference type="AlphaFoldDB" id="A0A2P5VZR1"/>
<evidence type="ECO:0000313" key="4">
    <source>
        <dbReference type="EMBL" id="PPR84327.1"/>
    </source>
</evidence>
<protein>
    <recommendedName>
        <fullName evidence="3">Raptor N-terminal CASPase-like domain-containing protein</fullName>
    </recommendedName>
</protein>
<reference evidence="4 5" key="1">
    <citation type="submission" date="2015-01" db="EMBL/GenBank/DDBJ databases">
        <title>Genome of allotetraploid Gossypium barbadense reveals genomic plasticity and fiber elongation in cotton evolution.</title>
        <authorList>
            <person name="Chen X."/>
            <person name="Liu X."/>
            <person name="Zhao B."/>
            <person name="Zheng H."/>
            <person name="Hu Y."/>
            <person name="Lu G."/>
            <person name="Yang C."/>
            <person name="Chen J."/>
            <person name="Shan C."/>
            <person name="Zhang L."/>
            <person name="Zhou Y."/>
            <person name="Wang L."/>
            <person name="Guo W."/>
            <person name="Bai Y."/>
            <person name="Ruan J."/>
            <person name="Shangguan X."/>
            <person name="Mao Y."/>
            <person name="Jiang J."/>
            <person name="Zhu Y."/>
            <person name="Lei J."/>
            <person name="Kang H."/>
            <person name="Chen S."/>
            <person name="He X."/>
            <person name="Wang R."/>
            <person name="Wang Y."/>
            <person name="Chen J."/>
            <person name="Wang L."/>
            <person name="Yu S."/>
            <person name="Wang B."/>
            <person name="Wei J."/>
            <person name="Song S."/>
            <person name="Lu X."/>
            <person name="Gao Z."/>
            <person name="Gu W."/>
            <person name="Deng X."/>
            <person name="Ma D."/>
            <person name="Wang S."/>
            <person name="Liang W."/>
            <person name="Fang L."/>
            <person name="Cai C."/>
            <person name="Zhu X."/>
            <person name="Zhou B."/>
            <person name="Zhang Y."/>
            <person name="Chen Z."/>
            <person name="Xu S."/>
            <person name="Zhu R."/>
            <person name="Wang S."/>
            <person name="Zhang T."/>
            <person name="Zhao G."/>
        </authorList>
    </citation>
    <scope>NUCLEOTIDE SEQUENCE [LARGE SCALE GENOMIC DNA]</scope>
    <source>
        <strain evidence="5">cv. Xinhai21</strain>
        <tissue evidence="4">Leaf</tissue>
    </source>
</reference>
<dbReference type="Pfam" id="PF14538">
    <property type="entry name" value="Raptor_N"/>
    <property type="match status" value="1"/>
</dbReference>
<keyword evidence="1" id="KW-0853">WD repeat</keyword>
<name>A0A2P5VZR1_GOSBA</name>
<dbReference type="OrthoDB" id="10262360at2759"/>
<dbReference type="GO" id="GO:0010506">
    <property type="term" value="P:regulation of autophagy"/>
    <property type="evidence" value="ECO:0007669"/>
    <property type="project" value="TreeGrafter"/>
</dbReference>
<dbReference type="GO" id="GO:0031929">
    <property type="term" value="P:TOR signaling"/>
    <property type="evidence" value="ECO:0007669"/>
    <property type="project" value="InterPro"/>
</dbReference>
<dbReference type="GO" id="GO:0030674">
    <property type="term" value="F:protein-macromolecule adaptor activity"/>
    <property type="evidence" value="ECO:0007669"/>
    <property type="project" value="TreeGrafter"/>
</dbReference>
<proteinExistence type="predicted"/>
<dbReference type="EMBL" id="KZ669901">
    <property type="protein sequence ID" value="PPR84327.1"/>
    <property type="molecule type" value="Genomic_DNA"/>
</dbReference>
<dbReference type="PANTHER" id="PTHR12848:SF16">
    <property type="entry name" value="REGULATORY-ASSOCIATED PROTEIN OF MTOR"/>
    <property type="match status" value="1"/>
</dbReference>
<dbReference type="Proteomes" id="UP000239757">
    <property type="component" value="Unassembled WGS sequence"/>
</dbReference>
<dbReference type="GO" id="GO:0030307">
    <property type="term" value="P:positive regulation of cell growth"/>
    <property type="evidence" value="ECO:0007669"/>
    <property type="project" value="TreeGrafter"/>
</dbReference>
<dbReference type="GO" id="GO:0005737">
    <property type="term" value="C:cytoplasm"/>
    <property type="evidence" value="ECO:0007669"/>
    <property type="project" value="TreeGrafter"/>
</dbReference>